<evidence type="ECO:0000313" key="1">
    <source>
        <dbReference type="EMBL" id="MFM0005516.1"/>
    </source>
</evidence>
<sequence length="101" mass="10677">MFLLVALENSGNPENLEGGTIYVEGTAGYLFGGTGSFMLLGVNREILLMGVVKPDLICMAIRSAPAALVIAGVNEDLQDTVGFALMFGQVKYKGLYAEDAD</sequence>
<keyword evidence="2" id="KW-1185">Reference proteome</keyword>
<dbReference type="EMBL" id="JAQQEZ010000030">
    <property type="protein sequence ID" value="MFM0005516.1"/>
    <property type="molecule type" value="Genomic_DNA"/>
</dbReference>
<dbReference type="Proteomes" id="UP001629230">
    <property type="component" value="Unassembled WGS sequence"/>
</dbReference>
<protein>
    <submittedName>
        <fullName evidence="1">Uncharacterized protein</fullName>
    </submittedName>
</protein>
<reference evidence="1 2" key="1">
    <citation type="journal article" date="2024" name="Chem. Sci.">
        <title>Discovery of megapolipeptins by genome mining of a Burkholderiales bacteria collection.</title>
        <authorList>
            <person name="Paulo B.S."/>
            <person name="Recchia M.J.J."/>
            <person name="Lee S."/>
            <person name="Fergusson C.H."/>
            <person name="Romanowski S.B."/>
            <person name="Hernandez A."/>
            <person name="Krull N."/>
            <person name="Liu D.Y."/>
            <person name="Cavanagh H."/>
            <person name="Bos A."/>
            <person name="Gray C.A."/>
            <person name="Murphy B.T."/>
            <person name="Linington R.G."/>
            <person name="Eustaquio A.S."/>
        </authorList>
    </citation>
    <scope>NUCLEOTIDE SEQUENCE [LARGE SCALE GENOMIC DNA]</scope>
    <source>
        <strain evidence="1 2">RL17-350-BIC-A</strain>
    </source>
</reference>
<evidence type="ECO:0000313" key="2">
    <source>
        <dbReference type="Proteomes" id="UP001629230"/>
    </source>
</evidence>
<comment type="caution">
    <text evidence="1">The sequence shown here is derived from an EMBL/GenBank/DDBJ whole genome shotgun (WGS) entry which is preliminary data.</text>
</comment>
<dbReference type="RefSeq" id="WP_408180228.1">
    <property type="nucleotide sequence ID" value="NZ_JAQQEZ010000030.1"/>
</dbReference>
<organism evidence="1 2">
    <name type="scientific">Paraburkholderia dipogonis</name>
    <dbReference type="NCBI Taxonomy" id="1211383"/>
    <lineage>
        <taxon>Bacteria</taxon>
        <taxon>Pseudomonadati</taxon>
        <taxon>Pseudomonadota</taxon>
        <taxon>Betaproteobacteria</taxon>
        <taxon>Burkholderiales</taxon>
        <taxon>Burkholderiaceae</taxon>
        <taxon>Paraburkholderia</taxon>
    </lineage>
</organism>
<gene>
    <name evidence="1" type="ORF">PQR57_31500</name>
</gene>
<accession>A0ABW9AZX0</accession>
<proteinExistence type="predicted"/>
<name>A0ABW9AZX0_9BURK</name>